<dbReference type="InterPro" id="IPR029058">
    <property type="entry name" value="AB_hydrolase_fold"/>
</dbReference>
<keyword evidence="4" id="KW-0443">Lipid metabolism</keyword>
<evidence type="ECO:0000313" key="7">
    <source>
        <dbReference type="EMBL" id="OEU09146.1"/>
    </source>
</evidence>
<proteinExistence type="predicted"/>
<evidence type="ECO:0000256" key="4">
    <source>
        <dbReference type="ARBA" id="ARBA00023098"/>
    </source>
</evidence>
<dbReference type="OrthoDB" id="2363873at2759"/>
<dbReference type="KEGG" id="fcy:FRACYDRAFT_271566"/>
<dbReference type="EC" id="3.1.1.47" evidence="1"/>
<dbReference type="GO" id="GO:0016042">
    <property type="term" value="P:lipid catabolic process"/>
    <property type="evidence" value="ECO:0007669"/>
    <property type="project" value="UniProtKB-KW"/>
</dbReference>
<evidence type="ECO:0000256" key="2">
    <source>
        <dbReference type="ARBA" id="ARBA00022801"/>
    </source>
</evidence>
<keyword evidence="8" id="KW-1185">Reference proteome</keyword>
<feature type="compositionally biased region" description="Low complexity" evidence="5">
    <location>
        <begin position="97"/>
        <end position="106"/>
    </location>
</feature>
<feature type="chain" id="PRO_5009192231" description="1-alkyl-2-acetylglycerophosphocholine esterase" evidence="6">
    <location>
        <begin position="23"/>
        <end position="314"/>
    </location>
</feature>
<dbReference type="InParanoid" id="A0A1E7ETH8"/>
<dbReference type="AlphaFoldDB" id="A0A1E7ETH8"/>
<evidence type="ECO:0000256" key="5">
    <source>
        <dbReference type="SAM" id="MobiDB-lite"/>
    </source>
</evidence>
<keyword evidence="3" id="KW-0442">Lipid degradation</keyword>
<dbReference type="Gene3D" id="3.40.50.1820">
    <property type="entry name" value="alpha/beta hydrolase"/>
    <property type="match status" value="1"/>
</dbReference>
<keyword evidence="6" id="KW-0732">Signal</keyword>
<feature type="region of interest" description="Disordered" evidence="5">
    <location>
        <begin position="84"/>
        <end position="113"/>
    </location>
</feature>
<dbReference type="SUPFAM" id="SSF53474">
    <property type="entry name" value="alpha/beta-Hydrolases"/>
    <property type="match status" value="1"/>
</dbReference>
<dbReference type="GO" id="GO:0003847">
    <property type="term" value="F:1-alkyl-2-acetylglycerophosphocholine esterase activity"/>
    <property type="evidence" value="ECO:0007669"/>
    <property type="project" value="UniProtKB-EC"/>
</dbReference>
<dbReference type="PANTHER" id="PTHR10272:SF0">
    <property type="entry name" value="PLATELET-ACTIVATING FACTOR ACETYLHYDROLASE"/>
    <property type="match status" value="1"/>
</dbReference>
<feature type="compositionally biased region" description="Low complexity" evidence="5">
    <location>
        <begin position="201"/>
        <end position="211"/>
    </location>
</feature>
<evidence type="ECO:0000256" key="3">
    <source>
        <dbReference type="ARBA" id="ARBA00022963"/>
    </source>
</evidence>
<evidence type="ECO:0000256" key="6">
    <source>
        <dbReference type="SAM" id="SignalP"/>
    </source>
</evidence>
<dbReference type="Proteomes" id="UP000095751">
    <property type="component" value="Unassembled WGS sequence"/>
</dbReference>
<feature type="signal peptide" evidence="6">
    <location>
        <begin position="1"/>
        <end position="22"/>
    </location>
</feature>
<gene>
    <name evidence="7" type="ORF">FRACYDRAFT_271566</name>
</gene>
<evidence type="ECO:0000313" key="8">
    <source>
        <dbReference type="Proteomes" id="UP000095751"/>
    </source>
</evidence>
<reference evidence="7 8" key="1">
    <citation type="submission" date="2016-09" db="EMBL/GenBank/DDBJ databases">
        <title>Extensive genetic diversity and differential bi-allelic expression allows diatom success in the polar Southern Ocean.</title>
        <authorList>
            <consortium name="DOE Joint Genome Institute"/>
            <person name="Mock T."/>
            <person name="Otillar R.P."/>
            <person name="Strauss J."/>
            <person name="Dupont C."/>
            <person name="Frickenhaus S."/>
            <person name="Maumus F."/>
            <person name="Mcmullan M."/>
            <person name="Sanges R."/>
            <person name="Schmutz J."/>
            <person name="Toseland A."/>
            <person name="Valas R."/>
            <person name="Veluchamy A."/>
            <person name="Ward B.J."/>
            <person name="Allen A."/>
            <person name="Barry K."/>
            <person name="Falciatore A."/>
            <person name="Ferrante M."/>
            <person name="Fortunato A.E."/>
            <person name="Gloeckner G."/>
            <person name="Gruber A."/>
            <person name="Hipkin R."/>
            <person name="Janech M."/>
            <person name="Kroth P."/>
            <person name="Leese F."/>
            <person name="Lindquist E."/>
            <person name="Lyon B.R."/>
            <person name="Martin J."/>
            <person name="Mayer C."/>
            <person name="Parker M."/>
            <person name="Quesneville H."/>
            <person name="Raymond J."/>
            <person name="Uhlig C."/>
            <person name="Valentin K.U."/>
            <person name="Worden A.Z."/>
            <person name="Armbrust E.V."/>
            <person name="Bowler C."/>
            <person name="Green B."/>
            <person name="Moulton V."/>
            <person name="Van Oosterhout C."/>
            <person name="Grigoriev I."/>
        </authorList>
    </citation>
    <scope>NUCLEOTIDE SEQUENCE [LARGE SCALE GENOMIC DNA]</scope>
    <source>
        <strain evidence="7 8">CCMP1102</strain>
    </source>
</reference>
<organism evidence="7 8">
    <name type="scientific">Fragilariopsis cylindrus CCMP1102</name>
    <dbReference type="NCBI Taxonomy" id="635003"/>
    <lineage>
        <taxon>Eukaryota</taxon>
        <taxon>Sar</taxon>
        <taxon>Stramenopiles</taxon>
        <taxon>Ochrophyta</taxon>
        <taxon>Bacillariophyta</taxon>
        <taxon>Bacillariophyceae</taxon>
        <taxon>Bacillariophycidae</taxon>
        <taxon>Bacillariales</taxon>
        <taxon>Bacillariaceae</taxon>
        <taxon>Fragilariopsis</taxon>
    </lineage>
</organism>
<feature type="region of interest" description="Disordered" evidence="5">
    <location>
        <begin position="193"/>
        <end position="215"/>
    </location>
</feature>
<accession>A0A1E7ETH8</accession>
<dbReference type="EMBL" id="KV784377">
    <property type="protein sequence ID" value="OEU09146.1"/>
    <property type="molecule type" value="Genomic_DNA"/>
</dbReference>
<name>A0A1E7ETH8_9STRA</name>
<protein>
    <recommendedName>
        <fullName evidence="1">1-alkyl-2-acetylglycerophosphocholine esterase</fullName>
        <ecNumber evidence="1">3.1.1.47</ecNumber>
    </recommendedName>
</protein>
<keyword evidence="2 7" id="KW-0378">Hydrolase</keyword>
<dbReference type="PANTHER" id="PTHR10272">
    <property type="entry name" value="PLATELET-ACTIVATING FACTOR ACETYLHYDROLASE"/>
    <property type="match status" value="1"/>
</dbReference>
<evidence type="ECO:0000256" key="1">
    <source>
        <dbReference type="ARBA" id="ARBA00013201"/>
    </source>
</evidence>
<dbReference type="Pfam" id="PF03403">
    <property type="entry name" value="PAF-AH_p_II"/>
    <property type="match status" value="1"/>
</dbReference>
<sequence length="314" mass="33594">MAGLVGFRQLGLSFLLAHLANASSGCYENIPPLPSAATGTSSNGMPLLVYSHGYGGNMDMATYFLRAIASTGAIVAAVEHTDGTASSTELKDDNDGTTTTTTTTTTLPFSPNLLSGREQLDRRANELLEAASQLKSILPSDFEIDRSRVFLGGHSYGGPSAILAAKRRCGLDIAGIILHDPALSMAYDDMLSPVEEDNDDTTNTSTSSSSSRKNNHIPVISYTSDEYNRAGVKYGDCTLHVRGAFHGNFVDAPLWAPSWVMRTLSFLIPVAGPADPLQVHEELAKSAAVFMKDSKQEQVYTANIMKGGLFEYIS</sequence>